<dbReference type="EC" id="3.6.1.-" evidence="10"/>
<evidence type="ECO:0000256" key="1">
    <source>
        <dbReference type="ARBA" id="ARBA00022490"/>
    </source>
</evidence>
<dbReference type="AlphaFoldDB" id="A0A501WA00"/>
<feature type="binding site" evidence="10">
    <location>
        <position position="283"/>
    </location>
    <ligand>
        <name>Zn(2+)</name>
        <dbReference type="ChEBI" id="CHEBI:29105"/>
    </ligand>
</feature>
<proteinExistence type="inferred from homology"/>
<feature type="binding site" evidence="10">
    <location>
        <begin position="202"/>
        <end position="210"/>
    </location>
    <ligand>
        <name>GTP</name>
        <dbReference type="ChEBI" id="CHEBI:37565"/>
    </ligand>
</feature>
<feature type="binding site" evidence="10">
    <location>
        <position position="296"/>
    </location>
    <ligand>
        <name>Zn(2+)</name>
        <dbReference type="ChEBI" id="CHEBI:29105"/>
    </ligand>
</feature>
<dbReference type="Pfam" id="PF03193">
    <property type="entry name" value="RsgA_GTPase"/>
    <property type="match status" value="1"/>
</dbReference>
<gene>
    <name evidence="10 13" type="primary">rsgA</name>
    <name evidence="13" type="ORF">FJM65_04175</name>
</gene>
<feature type="domain" description="EngC GTPase" evidence="11">
    <location>
        <begin position="109"/>
        <end position="258"/>
    </location>
</feature>
<dbReference type="GO" id="GO:0005737">
    <property type="term" value="C:cytoplasm"/>
    <property type="evidence" value="ECO:0007669"/>
    <property type="project" value="UniProtKB-SubCell"/>
</dbReference>
<keyword evidence="9 10" id="KW-0342">GTP-binding</keyword>
<evidence type="ECO:0000256" key="3">
    <source>
        <dbReference type="ARBA" id="ARBA00022723"/>
    </source>
</evidence>
<keyword evidence="6 10" id="KW-0378">Hydrolase</keyword>
<evidence type="ECO:0000256" key="10">
    <source>
        <dbReference type="HAMAP-Rule" id="MF_01820"/>
    </source>
</evidence>
<sequence length="363" mass="40998">MTLEELGYNDTFEQLRKENHLEDFEIGRVIAEHKERYIVKSEKGEFEAEITGNLIFSAKSREDFPAVGDWVALVNYGSDLAIIHSVLPRLSTLSRQAVGKFAERQIIATNIDFALLVQAVDRDFNINRLERYLTICYSSKVGPIIVLTKTDLIEPQKLKEIIENIKLRIKDIPIFAISNETKDGYASIKGLIKKGKTYCLLGSSGVGKSTLMNNLSGKNMMKTDTISKSTNKGRHVTSHRELTVIENGGILIDNPGMREIGVVDSADGLETAFDRISSFSQKCKFTDCTHTSELGCAVIEAVERGEIDRKSYDNFLKIEKEKDHFDLTVAEKRKKEKSFGKMVKNFKNDIQKISTKHNDVHRK</sequence>
<dbReference type="PANTHER" id="PTHR32120">
    <property type="entry name" value="SMALL RIBOSOMAL SUBUNIT BIOGENESIS GTPASE RSGA"/>
    <property type="match status" value="1"/>
</dbReference>
<evidence type="ECO:0000259" key="11">
    <source>
        <dbReference type="PROSITE" id="PS50936"/>
    </source>
</evidence>
<evidence type="ECO:0000256" key="4">
    <source>
        <dbReference type="ARBA" id="ARBA00022730"/>
    </source>
</evidence>
<dbReference type="Gene3D" id="3.40.50.300">
    <property type="entry name" value="P-loop containing nucleotide triphosphate hydrolases"/>
    <property type="match status" value="1"/>
</dbReference>
<dbReference type="GO" id="GO:0003924">
    <property type="term" value="F:GTPase activity"/>
    <property type="evidence" value="ECO:0007669"/>
    <property type="project" value="UniProtKB-UniRule"/>
</dbReference>
<evidence type="ECO:0000256" key="8">
    <source>
        <dbReference type="ARBA" id="ARBA00022884"/>
    </source>
</evidence>
<protein>
    <recommendedName>
        <fullName evidence="10">Small ribosomal subunit biogenesis GTPase RsgA</fullName>
        <ecNumber evidence="10">3.6.1.-</ecNumber>
    </recommendedName>
</protein>
<evidence type="ECO:0000256" key="5">
    <source>
        <dbReference type="ARBA" id="ARBA00022741"/>
    </source>
</evidence>
<accession>A0A501WA00</accession>
<evidence type="ECO:0000256" key="7">
    <source>
        <dbReference type="ARBA" id="ARBA00022833"/>
    </source>
</evidence>
<evidence type="ECO:0000256" key="6">
    <source>
        <dbReference type="ARBA" id="ARBA00022801"/>
    </source>
</evidence>
<keyword evidence="5 10" id="KW-0547">Nucleotide-binding</keyword>
<dbReference type="HAMAP" id="MF_01820">
    <property type="entry name" value="GTPase_RsgA"/>
    <property type="match status" value="1"/>
</dbReference>
<dbReference type="InterPro" id="IPR027417">
    <property type="entry name" value="P-loop_NTPase"/>
</dbReference>
<dbReference type="InterPro" id="IPR030378">
    <property type="entry name" value="G_CP_dom"/>
</dbReference>
<dbReference type="InterPro" id="IPR004881">
    <property type="entry name" value="Ribosome_biogen_GTPase_RsgA"/>
</dbReference>
<dbReference type="GO" id="GO:0046872">
    <property type="term" value="F:metal ion binding"/>
    <property type="evidence" value="ECO:0007669"/>
    <property type="project" value="UniProtKB-KW"/>
</dbReference>
<dbReference type="GO" id="GO:0019843">
    <property type="term" value="F:rRNA binding"/>
    <property type="evidence" value="ECO:0007669"/>
    <property type="project" value="UniProtKB-KW"/>
</dbReference>
<reference evidence="13 14" key="1">
    <citation type="submission" date="2019-06" db="EMBL/GenBank/DDBJ databases">
        <title>A novel bacterium of genus Pontibacter, isolated from marine sediment.</title>
        <authorList>
            <person name="Huang H."/>
            <person name="Mo K."/>
            <person name="Hu Y."/>
        </authorList>
    </citation>
    <scope>NUCLEOTIDE SEQUENCE [LARGE SCALE GENOMIC DNA]</scope>
    <source>
        <strain evidence="13 14">HB172049</strain>
    </source>
</reference>
<dbReference type="GO" id="GO:0042274">
    <property type="term" value="P:ribosomal small subunit biogenesis"/>
    <property type="evidence" value="ECO:0007669"/>
    <property type="project" value="UniProtKB-UniRule"/>
</dbReference>
<keyword evidence="4 10" id="KW-0699">rRNA-binding</keyword>
<comment type="function">
    <text evidence="10">One of several proteins that assist in the late maturation steps of the functional core of the 30S ribosomal subunit. Helps release RbfA from mature subunits. May play a role in the assembly of ribosomal proteins into the subunit. Circularly permuted GTPase that catalyzes slow GTP hydrolysis, GTPase activity is stimulated by the 30S ribosomal subunit.</text>
</comment>
<organism evidence="13 14">
    <name type="scientific">Pontibacter mangrovi</name>
    <dbReference type="NCBI Taxonomy" id="2589816"/>
    <lineage>
        <taxon>Bacteria</taxon>
        <taxon>Pseudomonadati</taxon>
        <taxon>Bacteroidota</taxon>
        <taxon>Cytophagia</taxon>
        <taxon>Cytophagales</taxon>
        <taxon>Hymenobacteraceae</taxon>
        <taxon>Pontibacter</taxon>
    </lineage>
</organism>
<keyword evidence="8 10" id="KW-0694">RNA-binding</keyword>
<keyword evidence="2 10" id="KW-0690">Ribosome biogenesis</keyword>
<dbReference type="InterPro" id="IPR010914">
    <property type="entry name" value="RsgA_GTPase_dom"/>
</dbReference>
<feature type="binding site" evidence="10">
    <location>
        <begin position="148"/>
        <end position="151"/>
    </location>
    <ligand>
        <name>GTP</name>
        <dbReference type="ChEBI" id="CHEBI:37565"/>
    </ligand>
</feature>
<keyword evidence="1 10" id="KW-0963">Cytoplasm</keyword>
<keyword evidence="7 10" id="KW-0862">Zinc</keyword>
<comment type="caution">
    <text evidence="13">The sequence shown here is derived from an EMBL/GenBank/DDBJ whole genome shotgun (WGS) entry which is preliminary data.</text>
</comment>
<comment type="similarity">
    <text evidence="10">Belongs to the TRAFAC class YlqF/YawG GTPase family. RsgA subfamily.</text>
</comment>
<evidence type="ECO:0000313" key="13">
    <source>
        <dbReference type="EMBL" id="TPE45612.1"/>
    </source>
</evidence>
<dbReference type="OrthoDB" id="9809485at2"/>
<comment type="subcellular location">
    <subcellularLocation>
        <location evidence="10">Cytoplasm</location>
    </subcellularLocation>
</comment>
<keyword evidence="3 10" id="KW-0479">Metal-binding</keyword>
<evidence type="ECO:0000313" key="14">
    <source>
        <dbReference type="Proteomes" id="UP000316727"/>
    </source>
</evidence>
<dbReference type="Gene3D" id="1.10.40.50">
    <property type="entry name" value="Probable gtpase engc, domain 3"/>
    <property type="match status" value="1"/>
</dbReference>
<dbReference type="CDD" id="cd01854">
    <property type="entry name" value="YjeQ_EngC"/>
    <property type="match status" value="1"/>
</dbReference>
<dbReference type="GO" id="GO:0005525">
    <property type="term" value="F:GTP binding"/>
    <property type="evidence" value="ECO:0007669"/>
    <property type="project" value="UniProtKB-UniRule"/>
</dbReference>
<dbReference type="Proteomes" id="UP000316727">
    <property type="component" value="Unassembled WGS sequence"/>
</dbReference>
<comment type="cofactor">
    <cofactor evidence="10">
        <name>Zn(2+)</name>
        <dbReference type="ChEBI" id="CHEBI:29105"/>
    </cofactor>
    <text evidence="10">Binds 1 zinc ion per subunit.</text>
</comment>
<name>A0A501WA00_9BACT</name>
<dbReference type="EMBL" id="VFRQ01000002">
    <property type="protein sequence ID" value="TPE45612.1"/>
    <property type="molecule type" value="Genomic_DNA"/>
</dbReference>
<feature type="binding site" evidence="10">
    <location>
        <position position="288"/>
    </location>
    <ligand>
        <name>Zn(2+)</name>
        <dbReference type="ChEBI" id="CHEBI:29105"/>
    </ligand>
</feature>
<dbReference type="NCBIfam" id="TIGR00157">
    <property type="entry name" value="ribosome small subunit-dependent GTPase A"/>
    <property type="match status" value="1"/>
</dbReference>
<dbReference type="PANTHER" id="PTHR32120:SF10">
    <property type="entry name" value="SMALL RIBOSOMAL SUBUNIT BIOGENESIS GTPASE RSGA"/>
    <property type="match status" value="1"/>
</dbReference>
<feature type="domain" description="CP-type G" evidence="12">
    <location>
        <begin position="103"/>
        <end position="260"/>
    </location>
</feature>
<dbReference type="PROSITE" id="PS50936">
    <property type="entry name" value="ENGC_GTPASE"/>
    <property type="match status" value="1"/>
</dbReference>
<evidence type="ECO:0000256" key="2">
    <source>
        <dbReference type="ARBA" id="ARBA00022517"/>
    </source>
</evidence>
<evidence type="ECO:0000259" key="12">
    <source>
        <dbReference type="PROSITE" id="PS51721"/>
    </source>
</evidence>
<dbReference type="PROSITE" id="PS51721">
    <property type="entry name" value="G_CP"/>
    <property type="match status" value="1"/>
</dbReference>
<evidence type="ECO:0000256" key="9">
    <source>
        <dbReference type="ARBA" id="ARBA00023134"/>
    </source>
</evidence>
<feature type="binding site" evidence="10">
    <location>
        <position position="290"/>
    </location>
    <ligand>
        <name>Zn(2+)</name>
        <dbReference type="ChEBI" id="CHEBI:29105"/>
    </ligand>
</feature>
<comment type="subunit">
    <text evidence="10">Monomer. Associates with 30S ribosomal subunit, binds 16S rRNA.</text>
</comment>
<keyword evidence="14" id="KW-1185">Reference proteome</keyword>
<dbReference type="SUPFAM" id="SSF52540">
    <property type="entry name" value="P-loop containing nucleoside triphosphate hydrolases"/>
    <property type="match status" value="1"/>
</dbReference>